<protein>
    <recommendedName>
        <fullName evidence="2">histidine kinase</fullName>
        <ecNumber evidence="2">2.7.13.3</ecNumber>
    </recommendedName>
</protein>
<keyword evidence="10" id="KW-0472">Membrane</keyword>
<proteinExistence type="predicted"/>
<evidence type="ECO:0000256" key="7">
    <source>
        <dbReference type="ARBA" id="ARBA00022840"/>
    </source>
</evidence>
<dbReference type="GO" id="GO:0046983">
    <property type="term" value="F:protein dimerization activity"/>
    <property type="evidence" value="ECO:0007669"/>
    <property type="project" value="InterPro"/>
</dbReference>
<keyword evidence="13" id="KW-1185">Reference proteome</keyword>
<dbReference type="eggNOG" id="COG4585">
    <property type="taxonomic scope" value="Bacteria"/>
</dbReference>
<dbReference type="AlphaFoldDB" id="C7Q062"/>
<evidence type="ECO:0000256" key="3">
    <source>
        <dbReference type="ARBA" id="ARBA00022553"/>
    </source>
</evidence>
<dbReference type="GO" id="GO:0000155">
    <property type="term" value="F:phosphorelay sensor kinase activity"/>
    <property type="evidence" value="ECO:0007669"/>
    <property type="project" value="InterPro"/>
</dbReference>
<dbReference type="CDD" id="cd16917">
    <property type="entry name" value="HATPase_UhpB-NarQ-NarX-like"/>
    <property type="match status" value="1"/>
</dbReference>
<keyword evidence="3" id="KW-0597">Phosphoprotein</keyword>
<dbReference type="InterPro" id="IPR003594">
    <property type="entry name" value="HATPase_dom"/>
</dbReference>
<feature type="transmembrane region" description="Helical" evidence="10">
    <location>
        <begin position="12"/>
        <end position="31"/>
    </location>
</feature>
<keyword evidence="10" id="KW-1133">Transmembrane helix</keyword>
<dbReference type="EC" id="2.7.13.3" evidence="2"/>
<keyword evidence="10" id="KW-0812">Transmembrane</keyword>
<dbReference type="Gene3D" id="1.20.5.1930">
    <property type="match status" value="1"/>
</dbReference>
<keyword evidence="4" id="KW-0808">Transferase</keyword>
<feature type="transmembrane region" description="Helical" evidence="10">
    <location>
        <begin position="43"/>
        <end position="61"/>
    </location>
</feature>
<dbReference type="InterPro" id="IPR050482">
    <property type="entry name" value="Sensor_HK_TwoCompSys"/>
</dbReference>
<keyword evidence="5" id="KW-0547">Nucleotide-binding</keyword>
<feature type="region of interest" description="Disordered" evidence="9">
    <location>
        <begin position="408"/>
        <end position="438"/>
    </location>
</feature>
<evidence type="ECO:0000256" key="5">
    <source>
        <dbReference type="ARBA" id="ARBA00022741"/>
    </source>
</evidence>
<reference evidence="12 13" key="1">
    <citation type="journal article" date="2009" name="Stand. Genomic Sci.">
        <title>Complete genome sequence of Catenulispora acidiphila type strain (ID 139908).</title>
        <authorList>
            <person name="Copeland A."/>
            <person name="Lapidus A."/>
            <person name="Glavina Del Rio T."/>
            <person name="Nolan M."/>
            <person name="Lucas S."/>
            <person name="Chen F."/>
            <person name="Tice H."/>
            <person name="Cheng J.F."/>
            <person name="Bruce D."/>
            <person name="Goodwin L."/>
            <person name="Pitluck S."/>
            <person name="Mikhailova N."/>
            <person name="Pati A."/>
            <person name="Ivanova N."/>
            <person name="Mavromatis K."/>
            <person name="Chen A."/>
            <person name="Palaniappan K."/>
            <person name="Chain P."/>
            <person name="Land M."/>
            <person name="Hauser L."/>
            <person name="Chang Y.J."/>
            <person name="Jeffries C.D."/>
            <person name="Chertkov O."/>
            <person name="Brettin T."/>
            <person name="Detter J.C."/>
            <person name="Han C."/>
            <person name="Ali Z."/>
            <person name="Tindall B.J."/>
            <person name="Goker M."/>
            <person name="Bristow J."/>
            <person name="Eisen J.A."/>
            <person name="Markowitz V."/>
            <person name="Hugenholtz P."/>
            <person name="Kyrpides N.C."/>
            <person name="Klenk H.P."/>
        </authorList>
    </citation>
    <scope>NUCLEOTIDE SEQUENCE [LARGE SCALE GENOMIC DNA]</scope>
    <source>
        <strain evidence="13">DSM 44928 / JCM 14897 / NBRC 102108 / NRRL B-24433 / ID139908</strain>
    </source>
</reference>
<dbReference type="STRING" id="479433.Caci_6709"/>
<dbReference type="PROSITE" id="PS50109">
    <property type="entry name" value="HIS_KIN"/>
    <property type="match status" value="1"/>
</dbReference>
<dbReference type="InterPro" id="IPR011712">
    <property type="entry name" value="Sig_transdc_His_kin_sub3_dim/P"/>
</dbReference>
<feature type="domain" description="Histidine kinase" evidence="11">
    <location>
        <begin position="304"/>
        <end position="406"/>
    </location>
</feature>
<dbReference type="InParanoid" id="C7Q062"/>
<feature type="transmembrane region" description="Helical" evidence="10">
    <location>
        <begin position="92"/>
        <end position="114"/>
    </location>
</feature>
<comment type="catalytic activity">
    <reaction evidence="1">
        <text>ATP + protein L-histidine = ADP + protein N-phospho-L-histidine.</text>
        <dbReference type="EC" id="2.7.13.3"/>
    </reaction>
</comment>
<dbReference type="Pfam" id="PF07730">
    <property type="entry name" value="HisKA_3"/>
    <property type="match status" value="1"/>
</dbReference>
<name>C7Q062_CATAD</name>
<dbReference type="Gene3D" id="3.30.565.10">
    <property type="entry name" value="Histidine kinase-like ATPase, C-terminal domain"/>
    <property type="match status" value="1"/>
</dbReference>
<gene>
    <name evidence="12" type="ordered locus">Caci_6709</name>
</gene>
<sequence>MHDAAKPLASIPPLVLDIALAAAVTWLAVAASVRPHALHGSRHIDGIAITLVIAMGAALILRRRFPLAVLGVCAALVAGYEAHGYRMGLAQIGLLLAMFTVGALRARPWAALAAGITYAELLYDHSHTWSGSHVWFYLGTALWVAAVAIIADGARRLTESRELLAAYKEQVQRKHRDREQRAVLLERIRIARELHDVTAHHLSVIAVQAGVARFVIDKEPETADQALRAISEVGSEGLAELRRLISLLRPEDDEGARAHTSDPPAPGVAQLPVLIERVGLSGTPSRYTVAGHKRTLPAGIELCVYRVVQESLTNVLKHAPGSSVEVRLEYEPETIRVTITDTGTHPVPPRKSGIPAAAITQATRHSGSGVGLTGMRERAALYGGELSAGRTTNGGFEVALALPVVAEPAEAEEAETESEGGDGKIAAPAEAAKVGVGA</sequence>
<evidence type="ECO:0000256" key="1">
    <source>
        <dbReference type="ARBA" id="ARBA00000085"/>
    </source>
</evidence>
<dbReference type="SMART" id="SM00387">
    <property type="entry name" value="HATPase_c"/>
    <property type="match status" value="1"/>
</dbReference>
<keyword evidence="8" id="KW-0902">Two-component regulatory system</keyword>
<evidence type="ECO:0000313" key="12">
    <source>
        <dbReference type="EMBL" id="ACU75555.1"/>
    </source>
</evidence>
<evidence type="ECO:0000259" key="11">
    <source>
        <dbReference type="PROSITE" id="PS50109"/>
    </source>
</evidence>
<dbReference type="SUPFAM" id="SSF55874">
    <property type="entry name" value="ATPase domain of HSP90 chaperone/DNA topoisomerase II/histidine kinase"/>
    <property type="match status" value="1"/>
</dbReference>
<dbReference type="InterPro" id="IPR005467">
    <property type="entry name" value="His_kinase_dom"/>
</dbReference>
<dbReference type="PANTHER" id="PTHR24421">
    <property type="entry name" value="NITRATE/NITRITE SENSOR PROTEIN NARX-RELATED"/>
    <property type="match status" value="1"/>
</dbReference>
<dbReference type="KEGG" id="cai:Caci_6709"/>
<evidence type="ECO:0000256" key="4">
    <source>
        <dbReference type="ARBA" id="ARBA00022679"/>
    </source>
</evidence>
<accession>C7Q062</accession>
<evidence type="ECO:0000313" key="13">
    <source>
        <dbReference type="Proteomes" id="UP000000851"/>
    </source>
</evidence>
<evidence type="ECO:0000256" key="10">
    <source>
        <dbReference type="SAM" id="Phobius"/>
    </source>
</evidence>
<evidence type="ECO:0000256" key="6">
    <source>
        <dbReference type="ARBA" id="ARBA00022777"/>
    </source>
</evidence>
<dbReference type="InterPro" id="IPR036890">
    <property type="entry name" value="HATPase_C_sf"/>
</dbReference>
<dbReference type="Proteomes" id="UP000000851">
    <property type="component" value="Chromosome"/>
</dbReference>
<evidence type="ECO:0000256" key="8">
    <source>
        <dbReference type="ARBA" id="ARBA00023012"/>
    </source>
</evidence>
<feature type="compositionally biased region" description="Acidic residues" evidence="9">
    <location>
        <begin position="409"/>
        <end position="420"/>
    </location>
</feature>
<dbReference type="HOGENOM" id="CLU_000445_20_1_11"/>
<feature type="transmembrane region" description="Helical" evidence="10">
    <location>
        <begin position="134"/>
        <end position="151"/>
    </location>
</feature>
<evidence type="ECO:0000256" key="9">
    <source>
        <dbReference type="SAM" id="MobiDB-lite"/>
    </source>
</evidence>
<keyword evidence="6 12" id="KW-0418">Kinase</keyword>
<dbReference type="GO" id="GO:0005524">
    <property type="term" value="F:ATP binding"/>
    <property type="evidence" value="ECO:0007669"/>
    <property type="project" value="UniProtKB-KW"/>
</dbReference>
<dbReference type="GO" id="GO:0016020">
    <property type="term" value="C:membrane"/>
    <property type="evidence" value="ECO:0007669"/>
    <property type="project" value="InterPro"/>
</dbReference>
<keyword evidence="7" id="KW-0067">ATP-binding</keyword>
<organism evidence="12 13">
    <name type="scientific">Catenulispora acidiphila (strain DSM 44928 / JCM 14897 / NBRC 102108 / NRRL B-24433 / ID139908)</name>
    <dbReference type="NCBI Taxonomy" id="479433"/>
    <lineage>
        <taxon>Bacteria</taxon>
        <taxon>Bacillati</taxon>
        <taxon>Actinomycetota</taxon>
        <taxon>Actinomycetes</taxon>
        <taxon>Catenulisporales</taxon>
        <taxon>Catenulisporaceae</taxon>
        <taxon>Catenulispora</taxon>
    </lineage>
</organism>
<evidence type="ECO:0000256" key="2">
    <source>
        <dbReference type="ARBA" id="ARBA00012438"/>
    </source>
</evidence>
<dbReference type="EMBL" id="CP001700">
    <property type="protein sequence ID" value="ACU75555.1"/>
    <property type="molecule type" value="Genomic_DNA"/>
</dbReference>
<dbReference type="PANTHER" id="PTHR24421:SF10">
    <property type="entry name" value="NITRATE_NITRITE SENSOR PROTEIN NARQ"/>
    <property type="match status" value="1"/>
</dbReference>
<dbReference type="Pfam" id="PF02518">
    <property type="entry name" value="HATPase_c"/>
    <property type="match status" value="1"/>
</dbReference>